<sequence length="356" mass="40023">MKASLASSRLSPGLKLLLALVLSTVALNMAAGDSSHGIEGSDDFGKEKYHENFDGDAAAKRVSLSSGDEQIEGFLIRPSGQAGPTRQRFARTASLFGNDRIARIDNLWTNHRMARLSNLLGYNKYERPGIFWARNEGPGNLSSYKSNLATIGKNQMSELVKSRGELQVDPLIYNQWPGRKIAIGRYKKSLGDIQRLDEHGMLHSGLLYDQHLLEGRRADGTQKLERTPASYRIPLQNNRNNKKSSSDVNRLPSAQSALGSLGVNGWKFKKEKASNRMMMNKERKQRRDQVAKTERPISPPDQGKQRKQEYHSKDKKQKSLGAGEDISLNHVSRQMFQDKRDPYNPCYFNAVACYGR</sequence>
<proteinExistence type="predicted"/>
<accession>A0AAV4ABN1</accession>
<feature type="compositionally biased region" description="Basic and acidic residues" evidence="1">
    <location>
        <begin position="271"/>
        <end position="295"/>
    </location>
</feature>
<evidence type="ECO:0000256" key="2">
    <source>
        <dbReference type="SAM" id="SignalP"/>
    </source>
</evidence>
<protein>
    <submittedName>
        <fullName evidence="3">Uncharacterized protein</fullName>
    </submittedName>
</protein>
<keyword evidence="4" id="KW-1185">Reference proteome</keyword>
<keyword evidence="2" id="KW-0732">Signal</keyword>
<evidence type="ECO:0000313" key="3">
    <source>
        <dbReference type="EMBL" id="GFO05751.1"/>
    </source>
</evidence>
<name>A0AAV4ABN1_9GAST</name>
<dbReference type="EMBL" id="BLXT01003752">
    <property type="protein sequence ID" value="GFO05751.1"/>
    <property type="molecule type" value="Genomic_DNA"/>
</dbReference>
<feature type="chain" id="PRO_5043752607" evidence="2">
    <location>
        <begin position="33"/>
        <end position="356"/>
    </location>
</feature>
<dbReference type="AlphaFoldDB" id="A0AAV4ABN1"/>
<feature type="signal peptide" evidence="2">
    <location>
        <begin position="1"/>
        <end position="32"/>
    </location>
</feature>
<gene>
    <name evidence="3" type="ORF">PoB_003225600</name>
</gene>
<dbReference type="Proteomes" id="UP000735302">
    <property type="component" value="Unassembled WGS sequence"/>
</dbReference>
<feature type="compositionally biased region" description="Basic and acidic residues" evidence="1">
    <location>
        <begin position="303"/>
        <end position="312"/>
    </location>
</feature>
<organism evidence="3 4">
    <name type="scientific">Plakobranchus ocellatus</name>
    <dbReference type="NCBI Taxonomy" id="259542"/>
    <lineage>
        <taxon>Eukaryota</taxon>
        <taxon>Metazoa</taxon>
        <taxon>Spiralia</taxon>
        <taxon>Lophotrochozoa</taxon>
        <taxon>Mollusca</taxon>
        <taxon>Gastropoda</taxon>
        <taxon>Heterobranchia</taxon>
        <taxon>Euthyneura</taxon>
        <taxon>Panpulmonata</taxon>
        <taxon>Sacoglossa</taxon>
        <taxon>Placobranchoidea</taxon>
        <taxon>Plakobranchidae</taxon>
        <taxon>Plakobranchus</taxon>
    </lineage>
</organism>
<comment type="caution">
    <text evidence="3">The sequence shown here is derived from an EMBL/GenBank/DDBJ whole genome shotgun (WGS) entry which is preliminary data.</text>
</comment>
<reference evidence="3 4" key="1">
    <citation type="journal article" date="2021" name="Elife">
        <title>Chloroplast acquisition without the gene transfer in kleptoplastic sea slugs, Plakobranchus ocellatus.</title>
        <authorList>
            <person name="Maeda T."/>
            <person name="Takahashi S."/>
            <person name="Yoshida T."/>
            <person name="Shimamura S."/>
            <person name="Takaki Y."/>
            <person name="Nagai Y."/>
            <person name="Toyoda A."/>
            <person name="Suzuki Y."/>
            <person name="Arimoto A."/>
            <person name="Ishii H."/>
            <person name="Satoh N."/>
            <person name="Nishiyama T."/>
            <person name="Hasebe M."/>
            <person name="Maruyama T."/>
            <person name="Minagawa J."/>
            <person name="Obokata J."/>
            <person name="Shigenobu S."/>
        </authorList>
    </citation>
    <scope>NUCLEOTIDE SEQUENCE [LARGE SCALE GENOMIC DNA]</scope>
</reference>
<feature type="region of interest" description="Disordered" evidence="1">
    <location>
        <begin position="221"/>
        <end position="250"/>
    </location>
</feature>
<feature type="region of interest" description="Disordered" evidence="1">
    <location>
        <begin position="269"/>
        <end position="326"/>
    </location>
</feature>
<evidence type="ECO:0000256" key="1">
    <source>
        <dbReference type="SAM" id="MobiDB-lite"/>
    </source>
</evidence>
<evidence type="ECO:0000313" key="4">
    <source>
        <dbReference type="Proteomes" id="UP000735302"/>
    </source>
</evidence>